<comment type="similarity">
    <text evidence="1">Belongs to the gemin-2 family.</text>
</comment>
<comment type="caution">
    <text evidence="3">The sequence shown here is derived from an EMBL/GenBank/DDBJ whole genome shotgun (WGS) entry which is preliminary data.</text>
</comment>
<feature type="region of interest" description="Disordered" evidence="2">
    <location>
        <begin position="341"/>
        <end position="361"/>
    </location>
</feature>
<proteinExistence type="inferred from homology"/>
<dbReference type="GO" id="GO:0000387">
    <property type="term" value="P:spliceosomal snRNP assembly"/>
    <property type="evidence" value="ECO:0007669"/>
    <property type="project" value="InterPro"/>
</dbReference>
<organism evidence="3 4">
    <name type="scientific">Rhodotorula diobovata</name>
    <dbReference type="NCBI Taxonomy" id="5288"/>
    <lineage>
        <taxon>Eukaryota</taxon>
        <taxon>Fungi</taxon>
        <taxon>Dikarya</taxon>
        <taxon>Basidiomycota</taxon>
        <taxon>Pucciniomycotina</taxon>
        <taxon>Microbotryomycetes</taxon>
        <taxon>Sporidiobolales</taxon>
        <taxon>Sporidiobolaceae</taxon>
        <taxon>Rhodotorula</taxon>
    </lineage>
</organism>
<protein>
    <submittedName>
        <fullName evidence="3">Proteophosphoglycan 5</fullName>
    </submittedName>
</protein>
<gene>
    <name evidence="3" type="ORF">DMC30DRAFT_420413</name>
</gene>
<dbReference type="GO" id="GO:0032797">
    <property type="term" value="C:SMN complex"/>
    <property type="evidence" value="ECO:0007669"/>
    <property type="project" value="TreeGrafter"/>
</dbReference>
<dbReference type="PANTHER" id="PTHR12794:SF0">
    <property type="entry name" value="GEM-ASSOCIATED PROTEIN 2"/>
    <property type="match status" value="1"/>
</dbReference>
<feature type="region of interest" description="Disordered" evidence="2">
    <location>
        <begin position="1"/>
        <end position="33"/>
    </location>
</feature>
<evidence type="ECO:0000256" key="1">
    <source>
        <dbReference type="ARBA" id="ARBA00025758"/>
    </source>
</evidence>
<name>A0A5C5G6C7_9BASI</name>
<feature type="compositionally biased region" description="Pro residues" evidence="2">
    <location>
        <begin position="182"/>
        <end position="202"/>
    </location>
</feature>
<evidence type="ECO:0000313" key="3">
    <source>
        <dbReference type="EMBL" id="TNY24683.1"/>
    </source>
</evidence>
<evidence type="ECO:0000313" key="4">
    <source>
        <dbReference type="Proteomes" id="UP000311382"/>
    </source>
</evidence>
<feature type="region of interest" description="Disordered" evidence="2">
    <location>
        <begin position="177"/>
        <end position="207"/>
    </location>
</feature>
<dbReference type="PANTHER" id="PTHR12794">
    <property type="entry name" value="GEMIN2"/>
    <property type="match status" value="1"/>
</dbReference>
<dbReference type="InterPro" id="IPR035426">
    <property type="entry name" value="Gemin2/Brr1"/>
</dbReference>
<dbReference type="EMBL" id="SOZI01000001">
    <property type="protein sequence ID" value="TNY24683.1"/>
    <property type="molecule type" value="Genomic_DNA"/>
</dbReference>
<accession>A0A5C5G6C7</accession>
<sequence length="392" mass="41944">MTDSRIGMTFHFTPAPQSRDDSQAPRGGLGSQVLPVAELGDDFAGDPEDGSQYLFLVRREAATHAKVVRVENPYAGSEAASTPVQAAPASRPSVAWREAFVRNFEAARQRMLTAPIHSMPPVDPGLLPSARDEGAWRVFINGKRSKAVKVAAPTAMNDLEAAKAAILASLDLDAPEYEPEPATIPAPAPPPAATEAPAPAPTPEYERLPQLPSPALLVAIPSPTLMHLLSHFNDWFLERIEAYEDKINFVPSTIFAPPAVRRKAGAGVAAKAKPVTAPPLPKATTKAPVAPRPPLPTAHESHWILSSLTRLEQLLDGDDLASLRQLAKTLVSMAEASDAAREKRVASAATGGRSMKERLEDEEEAEGRARCWMVVAAIAGVWAQGDLWDSSL</sequence>
<dbReference type="Proteomes" id="UP000311382">
    <property type="component" value="Unassembled WGS sequence"/>
</dbReference>
<dbReference type="Pfam" id="PF04938">
    <property type="entry name" value="SIP1"/>
    <property type="match status" value="1"/>
</dbReference>
<evidence type="ECO:0000256" key="2">
    <source>
        <dbReference type="SAM" id="MobiDB-lite"/>
    </source>
</evidence>
<dbReference type="OrthoDB" id="428895at2759"/>
<dbReference type="GO" id="GO:0005634">
    <property type="term" value="C:nucleus"/>
    <property type="evidence" value="ECO:0007669"/>
    <property type="project" value="TreeGrafter"/>
</dbReference>
<dbReference type="AlphaFoldDB" id="A0A5C5G6C7"/>
<reference evidence="3 4" key="1">
    <citation type="submission" date="2019-03" db="EMBL/GenBank/DDBJ databases">
        <title>Rhodosporidium diobovatum UCD-FST 08-225 genome sequencing, assembly, and annotation.</title>
        <authorList>
            <person name="Fakankun I.U."/>
            <person name="Fristensky B."/>
            <person name="Levin D.B."/>
        </authorList>
    </citation>
    <scope>NUCLEOTIDE SEQUENCE [LARGE SCALE GENOMIC DNA]</scope>
    <source>
        <strain evidence="3 4">UCD-FST 08-225</strain>
    </source>
</reference>
<keyword evidence="4" id="KW-1185">Reference proteome</keyword>
<dbReference type="Gene3D" id="1.20.58.1070">
    <property type="match status" value="1"/>
</dbReference>